<reference evidence="4" key="1">
    <citation type="submission" date="2016-10" db="EMBL/GenBank/DDBJ databases">
        <authorList>
            <person name="Varghese N."/>
        </authorList>
    </citation>
    <scope>NUCLEOTIDE SEQUENCE [LARGE SCALE GENOMIC DNA]</scope>
    <source>
        <strain evidence="4">DSM 20639</strain>
    </source>
</reference>
<dbReference type="Proteomes" id="UP000182744">
    <property type="component" value="Unassembled WGS sequence"/>
</dbReference>
<evidence type="ECO:0000313" key="3">
    <source>
        <dbReference type="EMBL" id="SDE67769.1"/>
    </source>
</evidence>
<protein>
    <submittedName>
        <fullName evidence="2">DUF981 family protein</fullName>
    </submittedName>
    <submittedName>
        <fullName evidence="3">Uncharacterized membrane protein</fullName>
    </submittedName>
</protein>
<feature type="transmembrane region" description="Helical" evidence="1">
    <location>
        <begin position="109"/>
        <end position="130"/>
    </location>
</feature>
<reference evidence="3" key="2">
    <citation type="submission" date="2016-10" db="EMBL/GenBank/DDBJ databases">
        <authorList>
            <person name="Varghese N."/>
            <person name="Submissions S."/>
        </authorList>
    </citation>
    <scope>NUCLEOTIDE SEQUENCE</scope>
    <source>
        <strain evidence="3">DSM 20639</strain>
    </source>
</reference>
<dbReference type="EMBL" id="FNAU01000025">
    <property type="protein sequence ID" value="SDE67769.1"/>
    <property type="molecule type" value="Genomic_DNA"/>
</dbReference>
<feature type="transmembrane region" description="Helical" evidence="1">
    <location>
        <begin position="197"/>
        <end position="217"/>
    </location>
</feature>
<evidence type="ECO:0000256" key="1">
    <source>
        <dbReference type="SAM" id="Phobius"/>
    </source>
</evidence>
<keyword evidence="1" id="KW-1133">Transmembrane helix</keyword>
<dbReference type="Pfam" id="PF06168">
    <property type="entry name" value="DUF981"/>
    <property type="match status" value="1"/>
</dbReference>
<feature type="transmembrane region" description="Helical" evidence="1">
    <location>
        <begin position="27"/>
        <end position="47"/>
    </location>
</feature>
<accession>A0A1B9BBF0</accession>
<sequence length="269" mass="29287">MEQQDSFTDFMRGVESPGLVNWAEMPTYNTIMALAAGVALVMIALLIRDFGRAAQGKTEGMPLHTESAPLNTDAYAIGFAVVGIIQFFTGLHMTVTWPLASGGFAFDNIIFGETCLAFGTLLVVAAFYLWKRGQAVREADNPLVVMAGTLRPLSIFIGGLGLALFSITLAGLVYQLYAAPPQEPISGYFAPYPWFEAIFLSSMFFLVGLGAFLFPFAAYRTNGNKGNAEVQGQGLWRVIFWVWIVGGVIFGLFGALNFYTHIGFIVNTQ</sequence>
<gene>
    <name evidence="2" type="ORF">R6G71_03880</name>
    <name evidence="3" type="ORF">SAMN05421878_1254</name>
</gene>
<evidence type="ECO:0000313" key="2">
    <source>
        <dbReference type="EMBL" id="MDY5153191.1"/>
    </source>
</evidence>
<dbReference type="Proteomes" id="UP001273799">
    <property type="component" value="Unassembled WGS sequence"/>
</dbReference>
<evidence type="ECO:0000313" key="4">
    <source>
        <dbReference type="Proteomes" id="UP000182744"/>
    </source>
</evidence>
<keyword evidence="4" id="KW-1185">Reference proteome</keyword>
<proteinExistence type="predicted"/>
<dbReference type="OrthoDB" id="1420765at2"/>
<feature type="transmembrane region" description="Helical" evidence="1">
    <location>
        <begin position="150"/>
        <end position="177"/>
    </location>
</feature>
<dbReference type="EMBL" id="JAWNFU010000002">
    <property type="protein sequence ID" value="MDY5153191.1"/>
    <property type="molecule type" value="Genomic_DNA"/>
</dbReference>
<feature type="transmembrane region" description="Helical" evidence="1">
    <location>
        <begin position="68"/>
        <end position="89"/>
    </location>
</feature>
<dbReference type="RefSeq" id="WP_065415348.1">
    <property type="nucleotide sequence ID" value="NZ_FNAU01000025.1"/>
</dbReference>
<name>A0A1B9BBF0_9ACTO</name>
<keyword evidence="1" id="KW-0812">Transmembrane</keyword>
<dbReference type="AlphaFoldDB" id="A0A1B9BBF0"/>
<dbReference type="InterPro" id="IPR009324">
    <property type="entry name" value="DUF981"/>
</dbReference>
<keyword evidence="1" id="KW-0472">Membrane</keyword>
<feature type="transmembrane region" description="Helical" evidence="1">
    <location>
        <begin position="238"/>
        <end position="259"/>
    </location>
</feature>
<organism evidence="3 4">
    <name type="scientific">Actinobaculum suis</name>
    <dbReference type="NCBI Taxonomy" id="1657"/>
    <lineage>
        <taxon>Bacteria</taxon>
        <taxon>Bacillati</taxon>
        <taxon>Actinomycetota</taxon>
        <taxon>Actinomycetes</taxon>
        <taxon>Actinomycetales</taxon>
        <taxon>Actinomycetaceae</taxon>
        <taxon>Actinobaculum</taxon>
    </lineage>
</organism>
<reference evidence="2" key="3">
    <citation type="submission" date="2023-10" db="EMBL/GenBank/DDBJ databases">
        <title>Whole Genome based description of the genera Actinobaculum and Actinotignum reveals a complex phylogenetic relationship within the species included in the genus Actinotignum.</title>
        <authorList>
            <person name="Jensen C.S."/>
            <person name="Dargis R."/>
            <person name="Kemp M."/>
            <person name="Christensen J.J."/>
        </authorList>
    </citation>
    <scope>NUCLEOTIDE SEQUENCE</scope>
    <source>
        <strain evidence="2">Actinobaculum_suis_CCUG19206T</strain>
    </source>
</reference>